<proteinExistence type="predicted"/>
<comment type="caution">
    <text evidence="2">The sequence shown here is derived from an EMBL/GenBank/DDBJ whole genome shotgun (WGS) entry which is preliminary data.</text>
</comment>
<evidence type="ECO:0000313" key="2">
    <source>
        <dbReference type="EMBL" id="KPM38563.1"/>
    </source>
</evidence>
<protein>
    <recommendedName>
        <fullName evidence="4">Cyanovirin-N domain-containing protein</fullName>
    </recommendedName>
</protein>
<organism evidence="2 3">
    <name type="scientific">Neonectria ditissima</name>
    <dbReference type="NCBI Taxonomy" id="78410"/>
    <lineage>
        <taxon>Eukaryota</taxon>
        <taxon>Fungi</taxon>
        <taxon>Dikarya</taxon>
        <taxon>Ascomycota</taxon>
        <taxon>Pezizomycotina</taxon>
        <taxon>Sordariomycetes</taxon>
        <taxon>Hypocreomycetidae</taxon>
        <taxon>Hypocreales</taxon>
        <taxon>Nectriaceae</taxon>
        <taxon>Neonectria</taxon>
    </lineage>
</organism>
<keyword evidence="1" id="KW-0732">Signal</keyword>
<sequence length="154" mass="16970">MHVTLTAITSLVAVAHSWMLTGYETDLECDVDTGRYRIWENTETPSVDCQVFGGSNAFLTCAQYENGGFVGPVDCGSAVWSPRSIHYDGATTVNDVESCYSCKFYSDSTCGEEWKSTQDSDDTCFDLGYGPKSFICRSDDWSLSDATPKSRQGR</sequence>
<dbReference type="AlphaFoldDB" id="A0A0P7B8Z1"/>
<keyword evidence="3" id="KW-1185">Reference proteome</keyword>
<dbReference type="Proteomes" id="UP000050424">
    <property type="component" value="Unassembled WGS sequence"/>
</dbReference>
<feature type="signal peptide" evidence="1">
    <location>
        <begin position="1"/>
        <end position="17"/>
    </location>
</feature>
<accession>A0A0P7B8Z1</accession>
<evidence type="ECO:0000313" key="3">
    <source>
        <dbReference type="Proteomes" id="UP000050424"/>
    </source>
</evidence>
<reference evidence="2 3" key="1">
    <citation type="submission" date="2015-09" db="EMBL/GenBank/DDBJ databases">
        <title>Draft genome of a European isolate of the apple canker pathogen Neonectria ditissima.</title>
        <authorList>
            <person name="Gomez-Cortecero A."/>
            <person name="Harrison R.J."/>
            <person name="Armitage A.D."/>
        </authorList>
    </citation>
    <scope>NUCLEOTIDE SEQUENCE [LARGE SCALE GENOMIC DNA]</scope>
    <source>
        <strain evidence="2 3">R09/05</strain>
    </source>
</reference>
<feature type="chain" id="PRO_5006135517" description="Cyanovirin-N domain-containing protein" evidence="1">
    <location>
        <begin position="18"/>
        <end position="154"/>
    </location>
</feature>
<evidence type="ECO:0008006" key="4">
    <source>
        <dbReference type="Google" id="ProtNLM"/>
    </source>
</evidence>
<dbReference type="OrthoDB" id="5402146at2759"/>
<gene>
    <name evidence="2" type="ORF">AK830_g7976</name>
</gene>
<evidence type="ECO:0000256" key="1">
    <source>
        <dbReference type="SAM" id="SignalP"/>
    </source>
</evidence>
<dbReference type="EMBL" id="LKCW01000130">
    <property type="protein sequence ID" value="KPM38563.1"/>
    <property type="molecule type" value="Genomic_DNA"/>
</dbReference>
<name>A0A0P7B8Z1_9HYPO</name>